<dbReference type="Gene3D" id="3.90.550.10">
    <property type="entry name" value="Spore Coat Polysaccharide Biosynthesis Protein SpsA, Chain A"/>
    <property type="match status" value="1"/>
</dbReference>
<protein>
    <submittedName>
        <fullName evidence="2">Glycosyltransferase family 2 protein</fullName>
    </submittedName>
</protein>
<dbReference type="CDD" id="cd00761">
    <property type="entry name" value="Glyco_tranf_GTA_type"/>
    <property type="match status" value="1"/>
</dbReference>
<gene>
    <name evidence="2" type="ORF">OM075_22225</name>
</gene>
<dbReference type="PANTHER" id="PTHR22916:SF3">
    <property type="entry name" value="UDP-GLCNAC:BETAGAL BETA-1,3-N-ACETYLGLUCOSAMINYLTRANSFERASE-LIKE PROTEIN 1"/>
    <property type="match status" value="1"/>
</dbReference>
<dbReference type="Pfam" id="PF00535">
    <property type="entry name" value="Glycos_transf_2"/>
    <property type="match status" value="1"/>
</dbReference>
<evidence type="ECO:0000259" key="1">
    <source>
        <dbReference type="Pfam" id="PF00535"/>
    </source>
</evidence>
<comment type="caution">
    <text evidence="2">The sequence shown here is derived from an EMBL/GenBank/DDBJ whole genome shotgun (WGS) entry which is preliminary data.</text>
</comment>
<dbReference type="GO" id="GO:0016758">
    <property type="term" value="F:hexosyltransferase activity"/>
    <property type="evidence" value="ECO:0007669"/>
    <property type="project" value="UniProtKB-ARBA"/>
</dbReference>
<dbReference type="EMBL" id="JAPDPJ010000088">
    <property type="protein sequence ID" value="MCW3789198.1"/>
    <property type="molecule type" value="Genomic_DNA"/>
</dbReference>
<feature type="domain" description="Glycosyltransferase 2-like" evidence="1">
    <location>
        <begin position="6"/>
        <end position="127"/>
    </location>
</feature>
<dbReference type="RefSeq" id="WP_301192756.1">
    <property type="nucleotide sequence ID" value="NZ_JAPDPJ010000088.1"/>
</dbReference>
<dbReference type="SUPFAM" id="SSF53448">
    <property type="entry name" value="Nucleotide-diphospho-sugar transferases"/>
    <property type="match status" value="1"/>
</dbReference>
<keyword evidence="3" id="KW-1185">Reference proteome</keyword>
<sequence length="323" mass="36965">MNPKVSIIVPVYNASKYIEESLHSLFNQSYSNIEIIAINDGSTDDSIDILSKYSNKIKIIDQSNMGQCKASNNGLKVATGEYIKFFDADDIMNPNHIELQIKKINGQKDCIASCEWGRFYNNDHNSAQFEPESVWQDLPSFDWIKQALSQKHDMMGAWLWLIPIEVINKCGGWNEGLSLNNDFEFSIRLLLQSKEVLFTKGAKIYYRSGLESNLANTKSLKAYQSAILSTDLGCKHILSKENSEMTRLICANRYQDWLFRIYPSYPNLTRLIKLKIKELGGSNKRMEGGKVFNITSSFVGWKLAKRTQLFLYKVGYIPKNPHK</sequence>
<evidence type="ECO:0000313" key="2">
    <source>
        <dbReference type="EMBL" id="MCW3789198.1"/>
    </source>
</evidence>
<dbReference type="PANTHER" id="PTHR22916">
    <property type="entry name" value="GLYCOSYLTRANSFERASE"/>
    <property type="match status" value="1"/>
</dbReference>
<reference evidence="2" key="1">
    <citation type="submission" date="2022-10" db="EMBL/GenBank/DDBJ databases">
        <authorList>
            <person name="Yu W.X."/>
        </authorList>
    </citation>
    <scope>NUCLEOTIDE SEQUENCE</scope>
    <source>
        <strain evidence="2">AAT</strain>
    </source>
</reference>
<dbReference type="Proteomes" id="UP001209229">
    <property type="component" value="Unassembled WGS sequence"/>
</dbReference>
<dbReference type="InterPro" id="IPR029044">
    <property type="entry name" value="Nucleotide-diphossugar_trans"/>
</dbReference>
<name>A0AAE3SIG1_9BACT</name>
<accession>A0AAE3SIG1</accession>
<organism evidence="2 3">
    <name type="scientific">Plebeiibacterium sediminum</name>
    <dbReference type="NCBI Taxonomy" id="2992112"/>
    <lineage>
        <taxon>Bacteria</taxon>
        <taxon>Pseudomonadati</taxon>
        <taxon>Bacteroidota</taxon>
        <taxon>Bacteroidia</taxon>
        <taxon>Marinilabiliales</taxon>
        <taxon>Marinilabiliaceae</taxon>
        <taxon>Plebeiibacterium</taxon>
    </lineage>
</organism>
<evidence type="ECO:0000313" key="3">
    <source>
        <dbReference type="Proteomes" id="UP001209229"/>
    </source>
</evidence>
<dbReference type="InterPro" id="IPR001173">
    <property type="entry name" value="Glyco_trans_2-like"/>
</dbReference>
<proteinExistence type="predicted"/>
<dbReference type="AlphaFoldDB" id="A0AAE3SIG1"/>